<keyword evidence="3 6" id="KW-0812">Transmembrane</keyword>
<reference evidence="7 8" key="1">
    <citation type="journal article" date="1991" name="Int. J. Syst. Bacteriol.">
        <title>Description of the erythromycin-producing bacterium Arthrobacter sp. strain NRRL B-3381 as Aeromicrobium erythreum gen. nov., sp. nov.</title>
        <authorList>
            <person name="Miller E.S."/>
            <person name="Woese C.R."/>
            <person name="Brenner S."/>
        </authorList>
    </citation>
    <scope>NUCLEOTIDE SEQUENCE [LARGE SCALE GENOMIC DNA]</scope>
    <source>
        <strain evidence="7 8">AR18</strain>
    </source>
</reference>
<organism evidence="7 8">
    <name type="scientific">Aeromicrobium erythreum</name>
    <dbReference type="NCBI Taxonomy" id="2041"/>
    <lineage>
        <taxon>Bacteria</taxon>
        <taxon>Bacillati</taxon>
        <taxon>Actinomycetota</taxon>
        <taxon>Actinomycetes</taxon>
        <taxon>Propionibacteriales</taxon>
        <taxon>Nocardioidaceae</taxon>
        <taxon>Aeromicrobium</taxon>
    </lineage>
</organism>
<evidence type="ECO:0000256" key="1">
    <source>
        <dbReference type="ARBA" id="ARBA00004651"/>
    </source>
</evidence>
<evidence type="ECO:0000256" key="3">
    <source>
        <dbReference type="ARBA" id="ARBA00022692"/>
    </source>
</evidence>
<feature type="transmembrane region" description="Helical" evidence="6">
    <location>
        <begin position="234"/>
        <end position="254"/>
    </location>
</feature>
<dbReference type="KEGG" id="aer:AERYTH_11725"/>
<dbReference type="AlphaFoldDB" id="A0A0U3T3H8"/>
<protein>
    <recommendedName>
        <fullName evidence="9">Flippase-like domain-containing protein</fullName>
    </recommendedName>
</protein>
<keyword evidence="2" id="KW-1003">Cell membrane</keyword>
<sequence length="323" mass="35067">MSSRVRLALVTTFIVLVVVFFALYLHDLDWSVLGDLTFTWWLVVLASLVSLAFRFWGVMIWALILRDLGAPRLPRFPVLADIYAKAWMGRYIPGTVAWIGGKIYLASQQGIAKSRLAVSSLLEAGMQIVASMFVALLILGLDPRLDVISTTMKAFMVGLALAMLLILVPPVFNRATRFAFRLIKRESALAEVRTNATATIRSFVLYSIGTVLAGSSYFFLTKAMYPQINAADDFWFIVGAFTLAGALGMATPLLPSGIGVRDGVQLVLLSLIMPSEFALAITVASRLWSALVDLLFLGTAVLGRKVLARNDTVPGPVAPPPAG</sequence>
<keyword evidence="8" id="KW-1185">Reference proteome</keyword>
<feature type="transmembrane region" description="Helical" evidence="6">
    <location>
        <begin position="38"/>
        <end position="65"/>
    </location>
</feature>
<feature type="transmembrane region" description="Helical" evidence="6">
    <location>
        <begin position="203"/>
        <end position="222"/>
    </location>
</feature>
<dbReference type="RefSeq" id="WP_067858844.1">
    <property type="nucleotide sequence ID" value="NZ_CP011502.1"/>
</dbReference>
<feature type="transmembrane region" description="Helical" evidence="6">
    <location>
        <begin position="121"/>
        <end position="141"/>
    </location>
</feature>
<proteinExistence type="predicted"/>
<dbReference type="GO" id="GO:0005886">
    <property type="term" value="C:plasma membrane"/>
    <property type="evidence" value="ECO:0007669"/>
    <property type="project" value="UniProtKB-SubCell"/>
</dbReference>
<dbReference type="Proteomes" id="UP000067689">
    <property type="component" value="Chromosome"/>
</dbReference>
<evidence type="ECO:0000256" key="2">
    <source>
        <dbReference type="ARBA" id="ARBA00022475"/>
    </source>
</evidence>
<evidence type="ECO:0000313" key="7">
    <source>
        <dbReference type="EMBL" id="ALX05322.1"/>
    </source>
</evidence>
<accession>A0A0U3T3H8</accession>
<dbReference type="PATRIC" id="fig|2041.4.peg.2448"/>
<dbReference type="OrthoDB" id="320276at2"/>
<keyword evidence="5 6" id="KW-0472">Membrane</keyword>
<keyword evidence="4 6" id="KW-1133">Transmembrane helix</keyword>
<gene>
    <name evidence="7" type="ORF">AERYTH_11725</name>
</gene>
<evidence type="ECO:0000256" key="4">
    <source>
        <dbReference type="ARBA" id="ARBA00022989"/>
    </source>
</evidence>
<dbReference type="EMBL" id="CP011502">
    <property type="protein sequence ID" value="ALX05322.1"/>
    <property type="molecule type" value="Genomic_DNA"/>
</dbReference>
<dbReference type="STRING" id="2041.AERYTH_11725"/>
<feature type="transmembrane region" description="Helical" evidence="6">
    <location>
        <begin position="266"/>
        <end position="288"/>
    </location>
</feature>
<feature type="transmembrane region" description="Helical" evidence="6">
    <location>
        <begin position="153"/>
        <end position="172"/>
    </location>
</feature>
<name>A0A0U3T3H8_9ACTN</name>
<evidence type="ECO:0008006" key="9">
    <source>
        <dbReference type="Google" id="ProtNLM"/>
    </source>
</evidence>
<evidence type="ECO:0000256" key="6">
    <source>
        <dbReference type="SAM" id="Phobius"/>
    </source>
</evidence>
<evidence type="ECO:0000256" key="5">
    <source>
        <dbReference type="ARBA" id="ARBA00023136"/>
    </source>
</evidence>
<evidence type="ECO:0000313" key="8">
    <source>
        <dbReference type="Proteomes" id="UP000067689"/>
    </source>
</evidence>
<comment type="subcellular location">
    <subcellularLocation>
        <location evidence="1">Cell membrane</location>
        <topology evidence="1">Multi-pass membrane protein</topology>
    </subcellularLocation>
</comment>
<feature type="transmembrane region" description="Helical" evidence="6">
    <location>
        <begin position="7"/>
        <end position="26"/>
    </location>
</feature>
<dbReference type="Pfam" id="PF03706">
    <property type="entry name" value="LPG_synthase_TM"/>
    <property type="match status" value="1"/>
</dbReference>
<dbReference type="InterPro" id="IPR022791">
    <property type="entry name" value="L-PG_synthase/AglD"/>
</dbReference>